<evidence type="ECO:0000313" key="2">
    <source>
        <dbReference type="Proteomes" id="UP001366503"/>
    </source>
</evidence>
<name>A0ABU8KAX8_9HYPH</name>
<gene>
    <name evidence="1" type="ORF">O7A05_07195</name>
</gene>
<organism evidence="1 2">
    <name type="scientific">Mesorhizobium argentiipisi</name>
    <dbReference type="NCBI Taxonomy" id="3015175"/>
    <lineage>
        <taxon>Bacteria</taxon>
        <taxon>Pseudomonadati</taxon>
        <taxon>Pseudomonadota</taxon>
        <taxon>Alphaproteobacteria</taxon>
        <taxon>Hyphomicrobiales</taxon>
        <taxon>Phyllobacteriaceae</taxon>
        <taxon>Mesorhizobium</taxon>
    </lineage>
</organism>
<dbReference type="Proteomes" id="UP001366503">
    <property type="component" value="Unassembled WGS sequence"/>
</dbReference>
<proteinExistence type="predicted"/>
<dbReference type="RefSeq" id="WP_337092281.1">
    <property type="nucleotide sequence ID" value="NZ_JAPYKO010000003.1"/>
</dbReference>
<evidence type="ECO:0008006" key="3">
    <source>
        <dbReference type="Google" id="ProtNLM"/>
    </source>
</evidence>
<accession>A0ABU8KAX8</accession>
<reference evidence="1 2" key="1">
    <citation type="submission" date="2022-12" db="EMBL/GenBank/DDBJ databases">
        <authorList>
            <person name="Muema E."/>
        </authorList>
    </citation>
    <scope>NUCLEOTIDE SEQUENCE [LARGE SCALE GENOMIC DNA]</scope>
    <source>
        <strain evidence="2">1330</strain>
    </source>
</reference>
<protein>
    <recommendedName>
        <fullName evidence="3">Integrase</fullName>
    </recommendedName>
</protein>
<dbReference type="EMBL" id="JAPYKO010000003">
    <property type="protein sequence ID" value="MEI9401959.1"/>
    <property type="molecule type" value="Genomic_DNA"/>
</dbReference>
<sequence>MAQISPLRQWMIEDLTIRNLSPETQRSYVHHVAKFQSILDDHPINWDT</sequence>
<evidence type="ECO:0000313" key="1">
    <source>
        <dbReference type="EMBL" id="MEI9401959.1"/>
    </source>
</evidence>
<comment type="caution">
    <text evidence="1">The sequence shown here is derived from an EMBL/GenBank/DDBJ whole genome shotgun (WGS) entry which is preliminary data.</text>
</comment>
<keyword evidence="2" id="KW-1185">Reference proteome</keyword>